<dbReference type="InterPro" id="IPR040982">
    <property type="entry name" value="DNA_pol3_finger"/>
</dbReference>
<dbReference type="Pfam" id="PF02811">
    <property type="entry name" value="PHP"/>
    <property type="match status" value="1"/>
</dbReference>
<dbReference type="InterPro" id="IPR004013">
    <property type="entry name" value="PHP_dom"/>
</dbReference>
<evidence type="ECO:0000313" key="9">
    <source>
        <dbReference type="EMBL" id="RXK47651.1"/>
    </source>
</evidence>
<keyword evidence="3" id="KW-0808">Transferase</keyword>
<evidence type="ECO:0000256" key="4">
    <source>
        <dbReference type="ARBA" id="ARBA00022695"/>
    </source>
</evidence>
<dbReference type="CDD" id="cd04485">
    <property type="entry name" value="DnaE_OBF"/>
    <property type="match status" value="1"/>
</dbReference>
<dbReference type="PANTHER" id="PTHR32294:SF0">
    <property type="entry name" value="DNA POLYMERASE III SUBUNIT ALPHA"/>
    <property type="match status" value="1"/>
</dbReference>
<sequence>MYLNCHSYYSLRYGTLSPEALVAAAAARGIKALALTDIHRVSGIYDFFQACQVAGIKPVVGMEFRQGNACYYICLAKNAAGLAQINAFASQYLLESKPWPLRPPSSADVWTIFPLARREQLKTLGPQERWGVRASDRNKLWKEQDWSSLVWCQPVTFLDKQTFSMHRLLRAIDHNALLSKLPQEAQAQADERLYSPEEQEKACADFPSLLEQANKILESCEFSFDFKLPKNRRLFGSSREDDQALLAKLAYEGVLYRYPYRTKEANERVKKELQVIFQLAFEAYFLITWDIIRYAQSRGYFHVGRGSGANSIVAYCLGITDVDPIELDLYFERFINPYRTSPPDFDIDFSWDERNEIIDYIFKRYGTQYVCLLATYVTFRDRSIYRELAKVFGLPKAEIDEWISPSAELRQSSSQIHQWIMKYGSLLIDFPNYLSIHAGGILISDQPLSAYTALEPMPKGFPICQFDMYVAEEIGFAKFDILSQRGLGHIKEAVDIIRQNRGVYVDIHRVHDFMKDERIKMQLESHETMGCFYVESPAMRQLIKKLQCSDYLTLVAASSIIRPGVASSGMMKAYIERHHAPEAYQPVHPLMGELMRETYGVMVYQEDVIKVAHYFAGLSLAEADVLRRGMSGKYRSRGEFERIREQFFLNCAEKGYEEAVSKEVWRQMESFSGYSFSKAHSASFAVESYQSLYLKTYFPLEFMVAVINNFGGFYRTEFYVHEARRAGGQVEAPEINESDYLTRLDGQVLYLGWVHVKGLEKELIHDLLAARSRGPFLSWDDFVHRVSISLNQVIILIRVGAFRRLGMGKKNLMWDAHARFQGKVSEVVALEMFEDRSEIGLLPTLVHDPLEDAFDEWELLGFPLCSPFDLLAEWPNCSLDARLLAGRGDILGYLVTLKPTRTKKGERMYFGYFLDERGAFFDTVHFPSDLKNYAFQGSGVYWMKGQVMEEFGHRSLRVLQMRKLPWKTDPRYEGM</sequence>
<dbReference type="InterPro" id="IPR029460">
    <property type="entry name" value="DNAPol_HHH"/>
</dbReference>
<reference evidence="9 10" key="1">
    <citation type="submission" date="2019-01" db="EMBL/GenBank/DDBJ databases">
        <title>Cytophagaceae bacterium strain CAR-16.</title>
        <authorList>
            <person name="Chen W.-M."/>
        </authorList>
    </citation>
    <scope>NUCLEOTIDE SEQUENCE [LARGE SCALE GENOMIC DNA]</scope>
    <source>
        <strain evidence="9 10">CAR-16</strain>
    </source>
</reference>
<dbReference type="SMART" id="SM00481">
    <property type="entry name" value="POLIIIAc"/>
    <property type="match status" value="1"/>
</dbReference>
<evidence type="ECO:0000256" key="2">
    <source>
        <dbReference type="ARBA" id="ARBA00019114"/>
    </source>
</evidence>
<dbReference type="InterPro" id="IPR004805">
    <property type="entry name" value="DnaE2/DnaE/PolC"/>
</dbReference>
<dbReference type="InterPro" id="IPR016195">
    <property type="entry name" value="Pol/histidinol_Pase-like"/>
</dbReference>
<evidence type="ECO:0000256" key="6">
    <source>
        <dbReference type="ARBA" id="ARBA00022932"/>
    </source>
</evidence>
<dbReference type="InterPro" id="IPR011708">
    <property type="entry name" value="DNA_pol3_alpha_NTPase_dom"/>
</dbReference>
<dbReference type="EMBL" id="SDHY01000006">
    <property type="protein sequence ID" value="RXK47651.1"/>
    <property type="molecule type" value="Genomic_DNA"/>
</dbReference>
<comment type="caution">
    <text evidence="9">The sequence shown here is derived from an EMBL/GenBank/DDBJ whole genome shotgun (WGS) entry which is preliminary data.</text>
</comment>
<gene>
    <name evidence="9" type="ORF">ESB04_10460</name>
</gene>
<dbReference type="Pfam" id="PF17657">
    <property type="entry name" value="DNA_pol3_finger"/>
    <property type="match status" value="1"/>
</dbReference>
<comment type="catalytic activity">
    <reaction evidence="7">
        <text>DNA(n) + a 2'-deoxyribonucleoside 5'-triphosphate = DNA(n+1) + diphosphate</text>
        <dbReference type="Rhea" id="RHEA:22508"/>
        <dbReference type="Rhea" id="RHEA-COMP:17339"/>
        <dbReference type="Rhea" id="RHEA-COMP:17340"/>
        <dbReference type="ChEBI" id="CHEBI:33019"/>
        <dbReference type="ChEBI" id="CHEBI:61560"/>
        <dbReference type="ChEBI" id="CHEBI:173112"/>
        <dbReference type="EC" id="2.7.7.7"/>
    </reaction>
</comment>
<dbReference type="Gene3D" id="3.20.20.140">
    <property type="entry name" value="Metal-dependent hydrolases"/>
    <property type="match status" value="2"/>
</dbReference>
<evidence type="ECO:0000256" key="3">
    <source>
        <dbReference type="ARBA" id="ARBA00022679"/>
    </source>
</evidence>
<evidence type="ECO:0000256" key="5">
    <source>
        <dbReference type="ARBA" id="ARBA00022705"/>
    </source>
</evidence>
<evidence type="ECO:0000259" key="8">
    <source>
        <dbReference type="SMART" id="SM00481"/>
    </source>
</evidence>
<name>A0A4Q1BY69_9BACT</name>
<evidence type="ECO:0000313" key="10">
    <source>
        <dbReference type="Proteomes" id="UP000289455"/>
    </source>
</evidence>
<feature type="domain" description="Polymerase/histidinol phosphatase N-terminal" evidence="8">
    <location>
        <begin position="1"/>
        <end position="68"/>
    </location>
</feature>
<dbReference type="SUPFAM" id="SSF89550">
    <property type="entry name" value="PHP domain-like"/>
    <property type="match status" value="1"/>
</dbReference>
<dbReference type="Pfam" id="PF14579">
    <property type="entry name" value="HHH_6"/>
    <property type="match status" value="1"/>
</dbReference>
<dbReference type="Pfam" id="PF07733">
    <property type="entry name" value="DNA_pol3_alpha"/>
    <property type="match status" value="1"/>
</dbReference>
<dbReference type="Proteomes" id="UP000289455">
    <property type="component" value="Unassembled WGS sequence"/>
</dbReference>
<accession>A0A4Q1BY69</accession>
<keyword evidence="5" id="KW-0235">DNA replication</keyword>
<dbReference type="GO" id="GO:0003887">
    <property type="term" value="F:DNA-directed DNA polymerase activity"/>
    <property type="evidence" value="ECO:0007669"/>
    <property type="project" value="UniProtKB-KW"/>
</dbReference>
<dbReference type="AlphaFoldDB" id="A0A4Q1BY69"/>
<dbReference type="GO" id="GO:0006260">
    <property type="term" value="P:DNA replication"/>
    <property type="evidence" value="ECO:0007669"/>
    <property type="project" value="UniProtKB-KW"/>
</dbReference>
<dbReference type="OrthoDB" id="9803237at2"/>
<proteinExistence type="predicted"/>
<organism evidence="9 10">
    <name type="scientific">Aquirufa rosea</name>
    <dbReference type="NCBI Taxonomy" id="2509241"/>
    <lineage>
        <taxon>Bacteria</taxon>
        <taxon>Pseudomonadati</taxon>
        <taxon>Bacteroidota</taxon>
        <taxon>Cytophagia</taxon>
        <taxon>Cytophagales</taxon>
        <taxon>Flectobacillaceae</taxon>
        <taxon>Aquirufa</taxon>
    </lineage>
</organism>
<dbReference type="Gene3D" id="1.10.150.870">
    <property type="match status" value="1"/>
</dbReference>
<dbReference type="NCBIfam" id="TIGR00594">
    <property type="entry name" value="polc"/>
    <property type="match status" value="1"/>
</dbReference>
<dbReference type="EC" id="2.7.7.7" evidence="1"/>
<keyword evidence="6" id="KW-0239">DNA-directed DNA polymerase</keyword>
<dbReference type="CDD" id="cd07431">
    <property type="entry name" value="PHP_PolIIIA"/>
    <property type="match status" value="1"/>
</dbReference>
<evidence type="ECO:0000256" key="1">
    <source>
        <dbReference type="ARBA" id="ARBA00012417"/>
    </source>
</evidence>
<keyword evidence="10" id="KW-1185">Reference proteome</keyword>
<keyword evidence="4" id="KW-0548">Nucleotidyltransferase</keyword>
<protein>
    <recommendedName>
        <fullName evidence="2">DNA polymerase III subunit alpha</fullName>
        <ecNumber evidence="1">2.7.7.7</ecNumber>
    </recommendedName>
</protein>
<dbReference type="InterPro" id="IPR003141">
    <property type="entry name" value="Pol/His_phosphatase_N"/>
</dbReference>
<evidence type="ECO:0000256" key="7">
    <source>
        <dbReference type="ARBA" id="ARBA00049244"/>
    </source>
</evidence>
<dbReference type="RefSeq" id="WP_129027691.1">
    <property type="nucleotide sequence ID" value="NZ_SDHY01000006.1"/>
</dbReference>
<dbReference type="PANTHER" id="PTHR32294">
    <property type="entry name" value="DNA POLYMERASE III SUBUNIT ALPHA"/>
    <property type="match status" value="1"/>
</dbReference>
<dbReference type="GO" id="GO:0008408">
    <property type="term" value="F:3'-5' exonuclease activity"/>
    <property type="evidence" value="ECO:0007669"/>
    <property type="project" value="InterPro"/>
</dbReference>